<evidence type="ECO:0000313" key="8">
    <source>
        <dbReference type="EMBL" id="GGB58334.1"/>
    </source>
</evidence>
<dbReference type="GO" id="GO:0004150">
    <property type="term" value="F:dihydroneopterin aldolase activity"/>
    <property type="evidence" value="ECO:0007669"/>
    <property type="project" value="UniProtKB-UniRule"/>
</dbReference>
<dbReference type="InterPro" id="IPR006156">
    <property type="entry name" value="Dihydroneopterin_aldolase"/>
</dbReference>
<dbReference type="CDD" id="cd00534">
    <property type="entry name" value="DHNA_DHNTPE"/>
    <property type="match status" value="1"/>
</dbReference>
<dbReference type="NCBIfam" id="TIGR00525">
    <property type="entry name" value="folB"/>
    <property type="match status" value="1"/>
</dbReference>
<dbReference type="EMBL" id="BMFA01000011">
    <property type="protein sequence ID" value="GGB58334.1"/>
    <property type="molecule type" value="Genomic_DNA"/>
</dbReference>
<evidence type="ECO:0000259" key="7">
    <source>
        <dbReference type="SMART" id="SM00905"/>
    </source>
</evidence>
<evidence type="ECO:0000256" key="4">
    <source>
        <dbReference type="ARBA" id="ARBA00022909"/>
    </source>
</evidence>
<dbReference type="RefSeq" id="WP_150496818.1">
    <property type="nucleotide sequence ID" value="NZ_BMFA01000011.1"/>
</dbReference>
<sequence>MDAIHLEDLAFYAYHGVYDEEARLGQRFHVDLTCWLDLKAASTSDAYGDTVCYGSLAKAVEQTVTTTRFNLIERLAGAVAETLFGADERIQKVRVRIHKPGAPLPIPAGRVSVEILRNRPGIT</sequence>
<comment type="similarity">
    <text evidence="3 6">Belongs to the DHNA family.</text>
</comment>
<comment type="function">
    <text evidence="6">Catalyzes the conversion of 7,8-dihydroneopterin to 6-hydroxymethyl-7,8-dihydropterin.</text>
</comment>
<dbReference type="AlphaFoldDB" id="A0A916X2W7"/>
<evidence type="ECO:0000256" key="6">
    <source>
        <dbReference type="RuleBase" id="RU362079"/>
    </source>
</evidence>
<dbReference type="PANTHER" id="PTHR42844:SF1">
    <property type="entry name" value="DIHYDRONEOPTERIN ALDOLASE 1-RELATED"/>
    <property type="match status" value="1"/>
</dbReference>
<protein>
    <recommendedName>
        <fullName evidence="6">7,8-dihydroneopterin aldolase</fullName>
        <ecNumber evidence="6">4.1.2.25</ecNumber>
    </recommendedName>
</protein>
<comment type="caution">
    <text evidence="8">The sequence shown here is derived from an EMBL/GenBank/DDBJ whole genome shotgun (WGS) entry which is preliminary data.</text>
</comment>
<dbReference type="InterPro" id="IPR043133">
    <property type="entry name" value="GTP-CH-I_C/QueF"/>
</dbReference>
<evidence type="ECO:0000313" key="9">
    <source>
        <dbReference type="Proteomes" id="UP000605148"/>
    </source>
</evidence>
<keyword evidence="5 6" id="KW-0456">Lyase</keyword>
<dbReference type="GO" id="GO:0005737">
    <property type="term" value="C:cytoplasm"/>
    <property type="evidence" value="ECO:0007669"/>
    <property type="project" value="TreeGrafter"/>
</dbReference>
<organism evidence="8 9">
    <name type="scientific">Roseibium aquae</name>
    <dbReference type="NCBI Taxonomy" id="1323746"/>
    <lineage>
        <taxon>Bacteria</taxon>
        <taxon>Pseudomonadati</taxon>
        <taxon>Pseudomonadota</taxon>
        <taxon>Alphaproteobacteria</taxon>
        <taxon>Hyphomicrobiales</taxon>
        <taxon>Stappiaceae</taxon>
        <taxon>Roseibium</taxon>
    </lineage>
</organism>
<dbReference type="Proteomes" id="UP000605148">
    <property type="component" value="Unassembled WGS sequence"/>
</dbReference>
<dbReference type="PANTHER" id="PTHR42844">
    <property type="entry name" value="DIHYDRONEOPTERIN ALDOLASE 1-RELATED"/>
    <property type="match status" value="1"/>
</dbReference>
<dbReference type="InterPro" id="IPR006157">
    <property type="entry name" value="FolB_dom"/>
</dbReference>
<evidence type="ECO:0000256" key="2">
    <source>
        <dbReference type="ARBA" id="ARBA00005013"/>
    </source>
</evidence>
<dbReference type="NCBIfam" id="TIGR00526">
    <property type="entry name" value="folB_dom"/>
    <property type="match status" value="1"/>
</dbReference>
<comment type="catalytic activity">
    <reaction evidence="1 6">
        <text>7,8-dihydroneopterin = 6-hydroxymethyl-7,8-dihydropterin + glycolaldehyde</text>
        <dbReference type="Rhea" id="RHEA:10540"/>
        <dbReference type="ChEBI" id="CHEBI:17001"/>
        <dbReference type="ChEBI" id="CHEBI:17071"/>
        <dbReference type="ChEBI" id="CHEBI:44841"/>
        <dbReference type="EC" id="4.1.2.25"/>
    </reaction>
</comment>
<dbReference type="EC" id="4.1.2.25" evidence="6"/>
<feature type="domain" description="Dihydroneopterin aldolase/epimerase" evidence="7">
    <location>
        <begin position="4"/>
        <end position="117"/>
    </location>
</feature>
<dbReference type="SUPFAM" id="SSF55620">
    <property type="entry name" value="Tetrahydrobiopterin biosynthesis enzymes-like"/>
    <property type="match status" value="1"/>
</dbReference>
<dbReference type="Gene3D" id="3.30.1130.10">
    <property type="match status" value="1"/>
</dbReference>
<dbReference type="GO" id="GO:0046656">
    <property type="term" value="P:folic acid biosynthetic process"/>
    <property type="evidence" value="ECO:0007669"/>
    <property type="project" value="UniProtKB-UniRule"/>
</dbReference>
<dbReference type="OrthoDB" id="9808041at2"/>
<name>A0A916X2W7_9HYPH</name>
<dbReference type="FunFam" id="3.30.1130.10:FF:000003">
    <property type="entry name" value="7,8-dihydroneopterin aldolase"/>
    <property type="match status" value="1"/>
</dbReference>
<accession>A0A916X2W7</accession>
<dbReference type="Pfam" id="PF02152">
    <property type="entry name" value="FolB"/>
    <property type="match status" value="1"/>
</dbReference>
<dbReference type="SMART" id="SM00905">
    <property type="entry name" value="FolB"/>
    <property type="match status" value="1"/>
</dbReference>
<evidence type="ECO:0000256" key="1">
    <source>
        <dbReference type="ARBA" id="ARBA00001353"/>
    </source>
</evidence>
<keyword evidence="4 6" id="KW-0289">Folate biosynthesis</keyword>
<reference evidence="8" key="2">
    <citation type="submission" date="2020-09" db="EMBL/GenBank/DDBJ databases">
        <authorList>
            <person name="Sun Q."/>
            <person name="Zhou Y."/>
        </authorList>
    </citation>
    <scope>NUCLEOTIDE SEQUENCE</scope>
    <source>
        <strain evidence="8">CGMCC 1.12426</strain>
    </source>
</reference>
<dbReference type="GO" id="GO:0046654">
    <property type="term" value="P:tetrahydrofolate biosynthetic process"/>
    <property type="evidence" value="ECO:0007669"/>
    <property type="project" value="UniProtKB-UniRule"/>
</dbReference>
<proteinExistence type="inferred from homology"/>
<comment type="pathway">
    <text evidence="2 6">Cofactor biosynthesis; tetrahydrofolate biosynthesis; 2-amino-4-hydroxy-6-hydroxymethyl-7,8-dihydropteridine diphosphate from 7,8-dihydroneopterin triphosphate: step 3/4.</text>
</comment>
<reference evidence="8" key="1">
    <citation type="journal article" date="2014" name="Int. J. Syst. Evol. Microbiol.">
        <title>Complete genome sequence of Corynebacterium casei LMG S-19264T (=DSM 44701T), isolated from a smear-ripened cheese.</title>
        <authorList>
            <consortium name="US DOE Joint Genome Institute (JGI-PGF)"/>
            <person name="Walter F."/>
            <person name="Albersmeier A."/>
            <person name="Kalinowski J."/>
            <person name="Ruckert C."/>
        </authorList>
    </citation>
    <scope>NUCLEOTIDE SEQUENCE</scope>
    <source>
        <strain evidence="8">CGMCC 1.12426</strain>
    </source>
</reference>
<evidence type="ECO:0000256" key="3">
    <source>
        <dbReference type="ARBA" id="ARBA00005708"/>
    </source>
</evidence>
<evidence type="ECO:0000256" key="5">
    <source>
        <dbReference type="ARBA" id="ARBA00023239"/>
    </source>
</evidence>
<keyword evidence="9" id="KW-1185">Reference proteome</keyword>
<gene>
    <name evidence="8" type="ORF">GCM10011316_32990</name>
</gene>